<accession>A0A8K0GZ87</accession>
<sequence>METQLHIFFLPMMGQGQLKPTIDMAKLFVSRGLKATILTSPYHANLLSETLEDTHINLLSFKPIYVENGFPRGWESLPMDTRIDLLPKAGITLAPQLDQLLQQHRPDCLVCGMFYPWATDVAAKHGIHSLMFHGWCYFSHCATLCVHRYEPQKNVSSDSDPFLIPNLPGEIKLTRNQLLDFLRKDEETEIAKLYKEIIQAEERCDGVLVNSFYELEPVYADHWKYALGVNSWHIGPLFLHNKLDEVDKANMDASESLKWLNSKKPSSVVYVCFGTNIRFSDAQLKEIALGLEASGQEFIWVVRREKQDDDEVNEEWLPERFEKRMEGKGLILRGWAPKLRFLAMKLWEDL</sequence>
<organism evidence="4 5">
    <name type="scientific">Rhamnella rubrinervis</name>
    <dbReference type="NCBI Taxonomy" id="2594499"/>
    <lineage>
        <taxon>Eukaryota</taxon>
        <taxon>Viridiplantae</taxon>
        <taxon>Streptophyta</taxon>
        <taxon>Embryophyta</taxon>
        <taxon>Tracheophyta</taxon>
        <taxon>Spermatophyta</taxon>
        <taxon>Magnoliopsida</taxon>
        <taxon>eudicotyledons</taxon>
        <taxon>Gunneridae</taxon>
        <taxon>Pentapetalae</taxon>
        <taxon>rosids</taxon>
        <taxon>fabids</taxon>
        <taxon>Rosales</taxon>
        <taxon>Rhamnaceae</taxon>
        <taxon>rhamnoid group</taxon>
        <taxon>Rhamneae</taxon>
        <taxon>Rhamnella</taxon>
    </lineage>
</organism>
<dbReference type="InterPro" id="IPR002213">
    <property type="entry name" value="UDP_glucos_trans"/>
</dbReference>
<dbReference type="OrthoDB" id="5835829at2759"/>
<dbReference type="PANTHER" id="PTHR48047">
    <property type="entry name" value="GLYCOSYLTRANSFERASE"/>
    <property type="match status" value="1"/>
</dbReference>
<comment type="caution">
    <text evidence="4">The sequence shown here is derived from an EMBL/GenBank/DDBJ whole genome shotgun (WGS) entry which is preliminary data.</text>
</comment>
<dbReference type="GO" id="GO:0035251">
    <property type="term" value="F:UDP-glucosyltransferase activity"/>
    <property type="evidence" value="ECO:0007669"/>
    <property type="project" value="TreeGrafter"/>
</dbReference>
<dbReference type="SUPFAM" id="SSF53756">
    <property type="entry name" value="UDP-Glycosyltransferase/glycogen phosphorylase"/>
    <property type="match status" value="1"/>
</dbReference>
<dbReference type="Gene3D" id="3.40.50.2000">
    <property type="entry name" value="Glycogen Phosphorylase B"/>
    <property type="match status" value="2"/>
</dbReference>
<evidence type="ECO:0000313" key="4">
    <source>
        <dbReference type="EMBL" id="KAF3442771.1"/>
    </source>
</evidence>
<gene>
    <name evidence="4" type="ORF">FNV43_RR16688</name>
</gene>
<evidence type="ECO:0000256" key="1">
    <source>
        <dbReference type="ARBA" id="ARBA00009995"/>
    </source>
</evidence>
<protein>
    <submittedName>
        <fullName evidence="4">Uncharacterized protein</fullName>
    </submittedName>
</protein>
<dbReference type="PANTHER" id="PTHR48047:SF135">
    <property type="entry name" value="GLYCOSYLTRANSFERASE"/>
    <property type="match status" value="1"/>
</dbReference>
<dbReference type="Proteomes" id="UP000796880">
    <property type="component" value="Unassembled WGS sequence"/>
</dbReference>
<keyword evidence="3" id="KW-0808">Transferase</keyword>
<proteinExistence type="inferred from homology"/>
<dbReference type="CDD" id="cd03784">
    <property type="entry name" value="GT1_Gtf-like"/>
    <property type="match status" value="1"/>
</dbReference>
<dbReference type="AlphaFoldDB" id="A0A8K0GZ87"/>
<keyword evidence="2" id="KW-0328">Glycosyltransferase</keyword>
<evidence type="ECO:0000313" key="5">
    <source>
        <dbReference type="Proteomes" id="UP000796880"/>
    </source>
</evidence>
<keyword evidence="5" id="KW-1185">Reference proteome</keyword>
<comment type="similarity">
    <text evidence="1">Belongs to the UDP-glycosyltransferase family.</text>
</comment>
<evidence type="ECO:0000256" key="2">
    <source>
        <dbReference type="ARBA" id="ARBA00022676"/>
    </source>
</evidence>
<reference evidence="4" key="1">
    <citation type="submission" date="2020-03" db="EMBL/GenBank/DDBJ databases">
        <title>A high-quality chromosome-level genome assembly of a woody plant with both climbing and erect habits, Rhamnella rubrinervis.</title>
        <authorList>
            <person name="Lu Z."/>
            <person name="Yang Y."/>
            <person name="Zhu X."/>
            <person name="Sun Y."/>
        </authorList>
    </citation>
    <scope>NUCLEOTIDE SEQUENCE</scope>
    <source>
        <strain evidence="4">BYM</strain>
        <tissue evidence="4">Leaf</tissue>
    </source>
</reference>
<name>A0A8K0GZ87_9ROSA</name>
<evidence type="ECO:0000256" key="3">
    <source>
        <dbReference type="ARBA" id="ARBA00022679"/>
    </source>
</evidence>
<dbReference type="EMBL" id="VOIH02000007">
    <property type="protein sequence ID" value="KAF3442771.1"/>
    <property type="molecule type" value="Genomic_DNA"/>
</dbReference>